<evidence type="ECO:0000256" key="3">
    <source>
        <dbReference type="ARBA" id="ARBA00022722"/>
    </source>
</evidence>
<feature type="domain" description="PIN" evidence="8">
    <location>
        <begin position="5"/>
        <end position="128"/>
    </location>
</feature>
<evidence type="ECO:0000256" key="5">
    <source>
        <dbReference type="ARBA" id="ARBA00022801"/>
    </source>
</evidence>
<gene>
    <name evidence="9" type="ORF">J3U87_15915</name>
</gene>
<evidence type="ECO:0000256" key="4">
    <source>
        <dbReference type="ARBA" id="ARBA00022723"/>
    </source>
</evidence>
<dbReference type="Gene3D" id="3.40.50.1010">
    <property type="entry name" value="5'-nuclease"/>
    <property type="match status" value="1"/>
</dbReference>
<comment type="cofactor">
    <cofactor evidence="1">
        <name>Mg(2+)</name>
        <dbReference type="ChEBI" id="CHEBI:18420"/>
    </cofactor>
</comment>
<dbReference type="GO" id="GO:0046872">
    <property type="term" value="F:metal ion binding"/>
    <property type="evidence" value="ECO:0007669"/>
    <property type="project" value="UniProtKB-KW"/>
</dbReference>
<dbReference type="InterPro" id="IPR002716">
    <property type="entry name" value="PIN_dom"/>
</dbReference>
<organism evidence="9 10">
    <name type="scientific">Sulfidibacter corallicola</name>
    <dbReference type="NCBI Taxonomy" id="2818388"/>
    <lineage>
        <taxon>Bacteria</taxon>
        <taxon>Pseudomonadati</taxon>
        <taxon>Acidobacteriota</taxon>
        <taxon>Holophagae</taxon>
        <taxon>Acanthopleuribacterales</taxon>
        <taxon>Acanthopleuribacteraceae</taxon>
        <taxon>Sulfidibacter</taxon>
    </lineage>
</organism>
<dbReference type="GO" id="GO:0004518">
    <property type="term" value="F:nuclease activity"/>
    <property type="evidence" value="ECO:0007669"/>
    <property type="project" value="UniProtKB-KW"/>
</dbReference>
<dbReference type="PANTHER" id="PTHR33653">
    <property type="entry name" value="RIBONUCLEASE VAPC2"/>
    <property type="match status" value="1"/>
</dbReference>
<evidence type="ECO:0000256" key="2">
    <source>
        <dbReference type="ARBA" id="ARBA00022649"/>
    </source>
</evidence>
<keyword evidence="2" id="KW-1277">Toxin-antitoxin system</keyword>
<accession>A0A8A4U5B7</accession>
<sequence length="141" mass="15770">MTRLIMLDTNTCSFIMRKRPPTILETMTRYVLEGNLLVISAITYLELRYGAIGKKASPKHNLLVTEFVDRIDEVVGFDREAVESTARLKKHLSDRGTPICPNDTLIAGHALAIDAVLVTDNLAEFGRVPDLELENWKTGSQ</sequence>
<dbReference type="CDD" id="cd09881">
    <property type="entry name" value="PIN_VapC4-5_FitB-like"/>
    <property type="match status" value="1"/>
</dbReference>
<keyword evidence="3" id="KW-0540">Nuclease</keyword>
<dbReference type="Proteomes" id="UP000663929">
    <property type="component" value="Chromosome"/>
</dbReference>
<dbReference type="RefSeq" id="WP_237384035.1">
    <property type="nucleotide sequence ID" value="NZ_CP071793.1"/>
</dbReference>
<evidence type="ECO:0000313" key="9">
    <source>
        <dbReference type="EMBL" id="QTD53935.1"/>
    </source>
</evidence>
<dbReference type="InterPro" id="IPR050556">
    <property type="entry name" value="Type_II_TA_system_RNase"/>
</dbReference>
<keyword evidence="5" id="KW-0378">Hydrolase</keyword>
<keyword evidence="4" id="KW-0479">Metal-binding</keyword>
<keyword evidence="6" id="KW-0460">Magnesium</keyword>
<protein>
    <submittedName>
        <fullName evidence="9">Type II toxin-antitoxin system VapC family toxin</fullName>
    </submittedName>
</protein>
<evidence type="ECO:0000313" key="10">
    <source>
        <dbReference type="Proteomes" id="UP000663929"/>
    </source>
</evidence>
<dbReference type="SUPFAM" id="SSF88723">
    <property type="entry name" value="PIN domain-like"/>
    <property type="match status" value="1"/>
</dbReference>
<dbReference type="AlphaFoldDB" id="A0A8A4U5B7"/>
<evidence type="ECO:0000259" key="8">
    <source>
        <dbReference type="Pfam" id="PF01850"/>
    </source>
</evidence>
<comment type="similarity">
    <text evidence="7">Belongs to the PINc/VapC protein family.</text>
</comment>
<dbReference type="GO" id="GO:0016787">
    <property type="term" value="F:hydrolase activity"/>
    <property type="evidence" value="ECO:0007669"/>
    <property type="project" value="UniProtKB-KW"/>
</dbReference>
<proteinExistence type="inferred from homology"/>
<dbReference type="InterPro" id="IPR029060">
    <property type="entry name" value="PIN-like_dom_sf"/>
</dbReference>
<evidence type="ECO:0000256" key="7">
    <source>
        <dbReference type="ARBA" id="ARBA00038093"/>
    </source>
</evidence>
<dbReference type="Pfam" id="PF01850">
    <property type="entry name" value="PIN"/>
    <property type="match status" value="1"/>
</dbReference>
<evidence type="ECO:0000256" key="6">
    <source>
        <dbReference type="ARBA" id="ARBA00022842"/>
    </source>
</evidence>
<dbReference type="PANTHER" id="PTHR33653:SF1">
    <property type="entry name" value="RIBONUCLEASE VAPC2"/>
    <property type="match status" value="1"/>
</dbReference>
<evidence type="ECO:0000256" key="1">
    <source>
        <dbReference type="ARBA" id="ARBA00001946"/>
    </source>
</evidence>
<keyword evidence="10" id="KW-1185">Reference proteome</keyword>
<dbReference type="KEGG" id="scor:J3U87_15915"/>
<name>A0A8A4U5B7_SULCO</name>
<reference evidence="9" key="1">
    <citation type="submission" date="2021-03" db="EMBL/GenBank/DDBJ databases">
        <title>Acanthopleuribacteraceae sp. M133.</title>
        <authorList>
            <person name="Wang G."/>
        </authorList>
    </citation>
    <scope>NUCLEOTIDE SEQUENCE</scope>
    <source>
        <strain evidence="9">M133</strain>
    </source>
</reference>
<dbReference type="EMBL" id="CP071793">
    <property type="protein sequence ID" value="QTD53935.1"/>
    <property type="molecule type" value="Genomic_DNA"/>
</dbReference>